<evidence type="ECO:0000256" key="4">
    <source>
        <dbReference type="ARBA" id="ARBA00022989"/>
    </source>
</evidence>
<feature type="transmembrane region" description="Helical" evidence="7">
    <location>
        <begin position="108"/>
        <end position="126"/>
    </location>
</feature>
<dbReference type="PANTHER" id="PTHR12995">
    <property type="entry name" value="FI21814P1"/>
    <property type="match status" value="1"/>
</dbReference>
<feature type="transmembrane region" description="Helical" evidence="7">
    <location>
        <begin position="352"/>
        <end position="372"/>
    </location>
</feature>
<evidence type="ECO:0000313" key="9">
    <source>
        <dbReference type="Proteomes" id="UP000663828"/>
    </source>
</evidence>
<comment type="caution">
    <text evidence="8">The sequence shown here is derived from an EMBL/GenBank/DDBJ whole genome shotgun (WGS) entry which is preliminary data.</text>
</comment>
<dbReference type="Pfam" id="PF10271">
    <property type="entry name" value="Tmp39"/>
    <property type="match status" value="2"/>
</dbReference>
<comment type="similarity">
    <text evidence="2">Belongs to the TMEM39 family.</text>
</comment>
<accession>A0A814Z625</accession>
<dbReference type="InterPro" id="IPR019397">
    <property type="entry name" value="Uncharacterised_TMEM39"/>
</dbReference>
<proteinExistence type="inferred from homology"/>
<feature type="transmembrane region" description="Helical" evidence="7">
    <location>
        <begin position="248"/>
        <end position="269"/>
    </location>
</feature>
<keyword evidence="9" id="KW-1185">Reference proteome</keyword>
<feature type="transmembrane region" description="Helical" evidence="7">
    <location>
        <begin position="67"/>
        <end position="88"/>
    </location>
</feature>
<feature type="compositionally biased region" description="Low complexity" evidence="6">
    <location>
        <begin position="8"/>
        <end position="27"/>
    </location>
</feature>
<feature type="transmembrane region" description="Helical" evidence="7">
    <location>
        <begin position="378"/>
        <end position="395"/>
    </location>
</feature>
<feature type="region of interest" description="Disordered" evidence="6">
    <location>
        <begin position="1"/>
        <end position="27"/>
    </location>
</feature>
<feature type="transmembrane region" description="Helical" evidence="7">
    <location>
        <begin position="153"/>
        <end position="169"/>
    </location>
</feature>
<keyword evidence="3 7" id="KW-0812">Transmembrane</keyword>
<protein>
    <submittedName>
        <fullName evidence="8">Uncharacterized protein</fullName>
    </submittedName>
</protein>
<comment type="subcellular location">
    <subcellularLocation>
        <location evidence="1">Membrane</location>
        <topology evidence="1">Multi-pass membrane protein</topology>
    </subcellularLocation>
</comment>
<dbReference type="AlphaFoldDB" id="A0A814Z625"/>
<dbReference type="GO" id="GO:0016020">
    <property type="term" value="C:membrane"/>
    <property type="evidence" value="ECO:0007669"/>
    <property type="project" value="UniProtKB-SubCell"/>
</dbReference>
<name>A0A814Z625_ADIRI</name>
<organism evidence="8 9">
    <name type="scientific">Adineta ricciae</name>
    <name type="common">Rotifer</name>
    <dbReference type="NCBI Taxonomy" id="249248"/>
    <lineage>
        <taxon>Eukaryota</taxon>
        <taxon>Metazoa</taxon>
        <taxon>Spiralia</taxon>
        <taxon>Gnathifera</taxon>
        <taxon>Rotifera</taxon>
        <taxon>Eurotatoria</taxon>
        <taxon>Bdelloidea</taxon>
        <taxon>Adinetida</taxon>
        <taxon>Adinetidae</taxon>
        <taxon>Adineta</taxon>
    </lineage>
</organism>
<dbReference type="Proteomes" id="UP000663828">
    <property type="component" value="Unassembled WGS sequence"/>
</dbReference>
<evidence type="ECO:0000256" key="5">
    <source>
        <dbReference type="ARBA" id="ARBA00023136"/>
    </source>
</evidence>
<keyword evidence="4 7" id="KW-1133">Transmembrane helix</keyword>
<evidence type="ECO:0000256" key="2">
    <source>
        <dbReference type="ARBA" id="ARBA00010737"/>
    </source>
</evidence>
<keyword evidence="5 7" id="KW-0472">Membrane</keyword>
<feature type="transmembrane region" description="Helical" evidence="7">
    <location>
        <begin position="218"/>
        <end position="236"/>
    </location>
</feature>
<evidence type="ECO:0000256" key="1">
    <source>
        <dbReference type="ARBA" id="ARBA00004141"/>
    </source>
</evidence>
<dbReference type="PANTHER" id="PTHR12995:SF4">
    <property type="entry name" value="FI21814P1"/>
    <property type="match status" value="1"/>
</dbReference>
<feature type="transmembrane region" description="Helical" evidence="7">
    <location>
        <begin position="131"/>
        <end position="147"/>
    </location>
</feature>
<evidence type="ECO:0000256" key="6">
    <source>
        <dbReference type="SAM" id="MobiDB-lite"/>
    </source>
</evidence>
<evidence type="ECO:0000256" key="7">
    <source>
        <dbReference type="SAM" id="Phobius"/>
    </source>
</evidence>
<gene>
    <name evidence="8" type="ORF">XAT740_LOCUS25608</name>
</gene>
<sequence>MHQRGNHSNMSTTYVSSRSSSSQPTDSTNARLVAFCSTSSRSSSISTSSTNDIEHLYVPRPSIESDFLFESCLIVFKMISLFLQYLLIYKSEKWIGPYHSPSDSFMDWYRIDYCIVTILVVFCISFQERFFPLRILINIVAFIYSYWFYSWKYVLAFTYPLVCSLLVYQDQNSKSNKSQQTSISSNSLPAHWCSTNAYDLRYETDCLRMDFNQRIRHILFSSFLSFYYICIVPLAFCDTQNIRLDIVLLLQYGFSLFLSLIMIYVSHYLPLELLTVLHRNGKHLGLWQCLPTHNHPSMIPLWDEKNPTAYEANSVVKHKRQIYRSSNSSSTVAEPGNMYHTRFAILFGRPMIFPLILCSLQIILSIIQFIFIFLDPRWFVVFSQMILFIMNTYTIRHTIRDTYLLYLVYY</sequence>
<evidence type="ECO:0000313" key="8">
    <source>
        <dbReference type="EMBL" id="CAF1238476.1"/>
    </source>
</evidence>
<reference evidence="8" key="1">
    <citation type="submission" date="2021-02" db="EMBL/GenBank/DDBJ databases">
        <authorList>
            <person name="Nowell W R."/>
        </authorList>
    </citation>
    <scope>NUCLEOTIDE SEQUENCE</scope>
</reference>
<evidence type="ECO:0000256" key="3">
    <source>
        <dbReference type="ARBA" id="ARBA00022692"/>
    </source>
</evidence>
<dbReference type="EMBL" id="CAJNOR010002039">
    <property type="protein sequence ID" value="CAF1238476.1"/>
    <property type="molecule type" value="Genomic_DNA"/>
</dbReference>